<dbReference type="Proteomes" id="UP000199702">
    <property type="component" value="Unassembled WGS sequence"/>
</dbReference>
<evidence type="ECO:0000313" key="1">
    <source>
        <dbReference type="EMBL" id="SEI62360.1"/>
    </source>
</evidence>
<organism evidence="1 2">
    <name type="scientific">Flavobacterium terrigena</name>
    <dbReference type="NCBI Taxonomy" id="402734"/>
    <lineage>
        <taxon>Bacteria</taxon>
        <taxon>Pseudomonadati</taxon>
        <taxon>Bacteroidota</taxon>
        <taxon>Flavobacteriia</taxon>
        <taxon>Flavobacteriales</taxon>
        <taxon>Flavobacteriaceae</taxon>
        <taxon>Flavobacterium</taxon>
    </lineage>
</organism>
<accession>A0A1H6SEF1</accession>
<dbReference type="OrthoDB" id="1448900at2"/>
<protein>
    <submittedName>
        <fullName evidence="1">Uncharacterized protein</fullName>
    </submittedName>
</protein>
<sequence>MKQLNIPFKLGMLYDNWEFDLEIVNDRVVGCDIYIGEKFNKFLNYSTDKTKLIFSLDILEVVVLSFTNRNIKFYYELIKVVEKYKKKKINYHNNYLSFLISNNLIEINYDSKTKNITIIYGKIRFIKKCFLVLHHN</sequence>
<dbReference type="STRING" id="402734.SAMN05660918_1187"/>
<dbReference type="AlphaFoldDB" id="A0A1H6SEF1"/>
<proteinExistence type="predicted"/>
<evidence type="ECO:0000313" key="2">
    <source>
        <dbReference type="Proteomes" id="UP000199702"/>
    </source>
</evidence>
<gene>
    <name evidence="1" type="ORF">SAMN05660918_1187</name>
</gene>
<dbReference type="EMBL" id="FNYA01000002">
    <property type="protein sequence ID" value="SEI62360.1"/>
    <property type="molecule type" value="Genomic_DNA"/>
</dbReference>
<keyword evidence="2" id="KW-1185">Reference proteome</keyword>
<name>A0A1H6SEF1_9FLAO</name>
<dbReference type="RefSeq" id="WP_091309601.1">
    <property type="nucleotide sequence ID" value="NZ_CBCSJU010000005.1"/>
</dbReference>
<reference evidence="2" key="1">
    <citation type="submission" date="2016-10" db="EMBL/GenBank/DDBJ databases">
        <authorList>
            <person name="Varghese N."/>
            <person name="Submissions S."/>
        </authorList>
    </citation>
    <scope>NUCLEOTIDE SEQUENCE [LARGE SCALE GENOMIC DNA]</scope>
    <source>
        <strain evidence="2">DSM 17934</strain>
    </source>
</reference>